<proteinExistence type="predicted"/>
<evidence type="ECO:0000256" key="4">
    <source>
        <dbReference type="ARBA" id="ARBA00022989"/>
    </source>
</evidence>
<feature type="transmembrane region" description="Helical" evidence="6">
    <location>
        <begin position="311"/>
        <end position="326"/>
    </location>
</feature>
<evidence type="ECO:0000256" key="3">
    <source>
        <dbReference type="ARBA" id="ARBA00022692"/>
    </source>
</evidence>
<organism evidence="7 8">
    <name type="scientific">Rhodococcus globerulus</name>
    <dbReference type="NCBI Taxonomy" id="33008"/>
    <lineage>
        <taxon>Bacteria</taxon>
        <taxon>Bacillati</taxon>
        <taxon>Actinomycetota</taxon>
        <taxon>Actinomycetes</taxon>
        <taxon>Mycobacteriales</taxon>
        <taxon>Nocardiaceae</taxon>
        <taxon>Rhodococcus</taxon>
    </lineage>
</organism>
<reference evidence="7 8" key="1">
    <citation type="submission" date="2023-10" db="EMBL/GenBank/DDBJ databases">
        <title>Development of a sustainable strategy for remediation of hydrocarbon-contaminated territories based on the waste exchange concept.</title>
        <authorList>
            <person name="Krivoruchko A."/>
        </authorList>
    </citation>
    <scope>NUCLEOTIDE SEQUENCE [LARGE SCALE GENOMIC DNA]</scope>
    <source>
        <strain evidence="7 8">IEGM 1203</strain>
    </source>
</reference>
<evidence type="ECO:0000313" key="7">
    <source>
        <dbReference type="EMBL" id="MDV6270880.1"/>
    </source>
</evidence>
<dbReference type="PANTHER" id="PTHR32196">
    <property type="entry name" value="ABC TRANSPORTER PERMEASE PROTEIN YPHD-RELATED-RELATED"/>
    <property type="match status" value="1"/>
</dbReference>
<feature type="transmembrane region" description="Helical" evidence="6">
    <location>
        <begin position="137"/>
        <end position="162"/>
    </location>
</feature>
<comment type="caution">
    <text evidence="7">The sequence shown here is derived from an EMBL/GenBank/DDBJ whole genome shotgun (WGS) entry which is preliminary data.</text>
</comment>
<feature type="transmembrane region" description="Helical" evidence="6">
    <location>
        <begin position="225"/>
        <end position="246"/>
    </location>
</feature>
<feature type="transmembrane region" description="Helical" evidence="6">
    <location>
        <begin position="65"/>
        <end position="86"/>
    </location>
</feature>
<dbReference type="Proteomes" id="UP001185927">
    <property type="component" value="Unassembled WGS sequence"/>
</dbReference>
<dbReference type="EMBL" id="JAWLKB010000025">
    <property type="protein sequence ID" value="MDV6270880.1"/>
    <property type="molecule type" value="Genomic_DNA"/>
</dbReference>
<name>A0ABU4C300_RHOGO</name>
<dbReference type="PANTHER" id="PTHR32196:SF72">
    <property type="entry name" value="RIBOSE IMPORT PERMEASE PROTEIN RBSC"/>
    <property type="match status" value="1"/>
</dbReference>
<keyword evidence="8" id="KW-1185">Reference proteome</keyword>
<feature type="transmembrane region" description="Helical" evidence="6">
    <location>
        <begin position="31"/>
        <end position="53"/>
    </location>
</feature>
<dbReference type="CDD" id="cd06579">
    <property type="entry name" value="TM_PBP1_transp_AraH_like"/>
    <property type="match status" value="1"/>
</dbReference>
<evidence type="ECO:0000313" key="8">
    <source>
        <dbReference type="Proteomes" id="UP001185927"/>
    </source>
</evidence>
<comment type="subcellular location">
    <subcellularLocation>
        <location evidence="1">Cell membrane</location>
        <topology evidence="1">Multi-pass membrane protein</topology>
    </subcellularLocation>
</comment>
<feature type="transmembrane region" description="Helical" evidence="6">
    <location>
        <begin position="287"/>
        <end position="305"/>
    </location>
</feature>
<gene>
    <name evidence="7" type="ORF">R3Q16_30070</name>
</gene>
<dbReference type="Pfam" id="PF02653">
    <property type="entry name" value="BPD_transp_2"/>
    <property type="match status" value="1"/>
</dbReference>
<feature type="transmembrane region" description="Helical" evidence="6">
    <location>
        <begin position="168"/>
        <end position="197"/>
    </location>
</feature>
<sequence>MIAVATSTALPAPTTQRGGALSFLTVDRLRLAGPPVILVVLALLVTIAEPAFFSINALSVVSMQAVPILLLGLGQMFVILTGGIDLSNAALASLSTIILAKTIGTLGPGAVVVSLLALTVIGAISGLLVVYGQVPSFVVTLGALGFWGAISMVASSSSTIYIDSGYDAIFWLTSWTFLSVPVGVWIAVGIVAGIFALMRFLPRGHVFHVVGLGEKAAMMSGVRAPYVRVGAFALSGLFAGLAGVMLSSQQQSAASNLADSLMLPAIAAVLVGGCAVTGGVGGAWRVLIGALIITVLRVGGAVAGINPSYQQIVYGAVVVIAVLLTLDRSQLSIIK</sequence>
<feature type="transmembrane region" description="Helical" evidence="6">
    <location>
        <begin position="261"/>
        <end position="280"/>
    </location>
</feature>
<dbReference type="RefSeq" id="WP_317545332.1">
    <property type="nucleotide sequence ID" value="NZ_JAWLKB010000025.1"/>
</dbReference>
<keyword evidence="2" id="KW-1003">Cell membrane</keyword>
<keyword evidence="5 6" id="KW-0472">Membrane</keyword>
<feature type="transmembrane region" description="Helical" evidence="6">
    <location>
        <begin position="106"/>
        <end position="130"/>
    </location>
</feature>
<keyword evidence="4 6" id="KW-1133">Transmembrane helix</keyword>
<dbReference type="InterPro" id="IPR001851">
    <property type="entry name" value="ABC_transp_permease"/>
</dbReference>
<evidence type="ECO:0000256" key="1">
    <source>
        <dbReference type="ARBA" id="ARBA00004651"/>
    </source>
</evidence>
<evidence type="ECO:0000256" key="5">
    <source>
        <dbReference type="ARBA" id="ARBA00023136"/>
    </source>
</evidence>
<evidence type="ECO:0000256" key="2">
    <source>
        <dbReference type="ARBA" id="ARBA00022475"/>
    </source>
</evidence>
<accession>A0ABU4C300</accession>
<protein>
    <submittedName>
        <fullName evidence="7">ABC transporter permease</fullName>
    </submittedName>
</protein>
<keyword evidence="3 6" id="KW-0812">Transmembrane</keyword>
<evidence type="ECO:0000256" key="6">
    <source>
        <dbReference type="SAM" id="Phobius"/>
    </source>
</evidence>